<feature type="compositionally biased region" description="Basic and acidic residues" evidence="1">
    <location>
        <begin position="50"/>
        <end position="59"/>
    </location>
</feature>
<evidence type="ECO:0000313" key="3">
    <source>
        <dbReference type="Proteomes" id="UP001152561"/>
    </source>
</evidence>
<reference evidence="3" key="1">
    <citation type="journal article" date="2023" name="Proc. Natl. Acad. Sci. U.S.A.">
        <title>Genomic and structural basis for evolution of tropane alkaloid biosynthesis.</title>
        <authorList>
            <person name="Wanga Y.-J."/>
            <person name="Taina T."/>
            <person name="Yua J.-Y."/>
            <person name="Lia J."/>
            <person name="Xua B."/>
            <person name="Chenc J."/>
            <person name="D'Auriad J.C."/>
            <person name="Huanga J.-P."/>
            <person name="Huanga S.-X."/>
        </authorList>
    </citation>
    <scope>NUCLEOTIDE SEQUENCE [LARGE SCALE GENOMIC DNA]</scope>
    <source>
        <strain evidence="3">cv. KIB-2019</strain>
    </source>
</reference>
<dbReference type="AlphaFoldDB" id="A0A9Q1RA74"/>
<dbReference type="Proteomes" id="UP001152561">
    <property type="component" value="Unassembled WGS sequence"/>
</dbReference>
<evidence type="ECO:0000313" key="2">
    <source>
        <dbReference type="EMBL" id="KAJ8546512.1"/>
    </source>
</evidence>
<sequence length="138" mass="14825">MARPKLKNNVPGKENVDADDEAEIEQEYEKSDDRDESDNEIEESNGGADHMNDGIKEGDGVDVGDGVGTFGSIDVEGVSAVGVGSSRHTTDCSHCVHDSPTLNKVLEDVANIRVANDTMLQRLEHHGKSNVKEGGIHE</sequence>
<name>A0A9Q1RA74_9SOLA</name>
<organism evidence="2 3">
    <name type="scientific">Anisodus acutangulus</name>
    <dbReference type="NCBI Taxonomy" id="402998"/>
    <lineage>
        <taxon>Eukaryota</taxon>
        <taxon>Viridiplantae</taxon>
        <taxon>Streptophyta</taxon>
        <taxon>Embryophyta</taxon>
        <taxon>Tracheophyta</taxon>
        <taxon>Spermatophyta</taxon>
        <taxon>Magnoliopsida</taxon>
        <taxon>eudicotyledons</taxon>
        <taxon>Gunneridae</taxon>
        <taxon>Pentapetalae</taxon>
        <taxon>asterids</taxon>
        <taxon>lamiids</taxon>
        <taxon>Solanales</taxon>
        <taxon>Solanaceae</taxon>
        <taxon>Solanoideae</taxon>
        <taxon>Hyoscyameae</taxon>
        <taxon>Anisodus</taxon>
    </lineage>
</organism>
<accession>A0A9Q1RA74</accession>
<keyword evidence="3" id="KW-1185">Reference proteome</keyword>
<feature type="compositionally biased region" description="Acidic residues" evidence="1">
    <location>
        <begin position="17"/>
        <end position="26"/>
    </location>
</feature>
<gene>
    <name evidence="2" type="ORF">K7X08_032389</name>
</gene>
<evidence type="ECO:0000256" key="1">
    <source>
        <dbReference type="SAM" id="MobiDB-lite"/>
    </source>
</evidence>
<comment type="caution">
    <text evidence="2">The sequence shown here is derived from an EMBL/GenBank/DDBJ whole genome shotgun (WGS) entry which is preliminary data.</text>
</comment>
<proteinExistence type="predicted"/>
<feature type="region of interest" description="Disordered" evidence="1">
    <location>
        <begin position="1"/>
        <end position="63"/>
    </location>
</feature>
<protein>
    <submittedName>
        <fullName evidence="2">Uncharacterized protein</fullName>
    </submittedName>
</protein>
<feature type="compositionally biased region" description="Acidic residues" evidence="1">
    <location>
        <begin position="34"/>
        <end position="43"/>
    </location>
</feature>
<dbReference type="EMBL" id="JAJAGQ010000013">
    <property type="protein sequence ID" value="KAJ8546512.1"/>
    <property type="molecule type" value="Genomic_DNA"/>
</dbReference>